<dbReference type="AlphaFoldDB" id="S6C9A3"/>
<dbReference type="EMBL" id="AK441476">
    <property type="protein sequence ID" value="BAN65270.1"/>
    <property type="molecule type" value="mRNA"/>
</dbReference>
<dbReference type="VEuPathDB" id="PiroplasmaDB:BBOV_I002410"/>
<organism evidence="1">
    <name type="scientific">Babesia bovis</name>
    <dbReference type="NCBI Taxonomy" id="5865"/>
    <lineage>
        <taxon>Eukaryota</taxon>
        <taxon>Sar</taxon>
        <taxon>Alveolata</taxon>
        <taxon>Apicomplexa</taxon>
        <taxon>Aconoidasida</taxon>
        <taxon>Piroplasmida</taxon>
        <taxon>Babesiidae</taxon>
        <taxon>Babesia</taxon>
    </lineage>
</organism>
<sequence length="342" mass="38709">MVVYARYVLPRFAKGWILPALQRNIGPFTTVAEPPSRLSDMPTLSAKHLGKIAVDVSRCAYSDIIIWQKFIECCSEKLLLLDGKDTLRIWKGVVTFYRNYEYILRAPDAGFIQSLISHSTDVTNGYTCDELSQLSEHVCNMVSVNDVLLPFATPLYSKIGVMFHMRLAESTPYDVVRLLVSFSRIGVKDVVLLESLAEYICMSDGFSEYDLRNILTSYAMVGYQSPALFKYVTERFLSAQGVSINDVAILSFGYTSVNYITPEVRTLFEKHIFLDGKGHPSLMDLKDCAVDIPLFCLNLDRMGLKIPNELIELIRIDDLTESCFLKLAHLLPITEKTQRKVL</sequence>
<evidence type="ECO:0000313" key="1">
    <source>
        <dbReference type="EMBL" id="BAN65270.1"/>
    </source>
</evidence>
<proteinExistence type="evidence at transcript level"/>
<gene>
    <name evidence="1" type="primary">BBOV_I002410</name>
</gene>
<reference evidence="1" key="1">
    <citation type="journal article" date="2014" name="BMC Genomics">
        <title>The Babesia bovis gene and promoter model: an update from full-length EST analysis.</title>
        <authorList>
            <person name="Yamagishi J."/>
            <person name="Wakaguri H."/>
            <person name="Yokoyama N."/>
            <person name="Yamashita R."/>
            <person name="Suzuki Y."/>
            <person name="Xuan X."/>
            <person name="Igarashi I."/>
        </authorList>
    </citation>
    <scope>NUCLEOTIDE SEQUENCE</scope>
    <source>
        <strain evidence="1">Texas</strain>
    </source>
</reference>
<name>S6C9A3_BABBO</name>
<accession>S6C9A3</accession>
<protein>
    <submittedName>
        <fullName evidence="1">Uncharacterized protein</fullName>
    </submittedName>
</protein>